<organism evidence="3 4">
    <name type="scientific">Luteibacter rhizovicinus DSM 16549</name>
    <dbReference type="NCBI Taxonomy" id="1440763"/>
    <lineage>
        <taxon>Bacteria</taxon>
        <taxon>Pseudomonadati</taxon>
        <taxon>Pseudomonadota</taxon>
        <taxon>Gammaproteobacteria</taxon>
        <taxon>Lysobacterales</taxon>
        <taxon>Rhodanobacteraceae</taxon>
        <taxon>Luteibacter</taxon>
    </lineage>
</organism>
<dbReference type="InterPro" id="IPR011059">
    <property type="entry name" value="Metal-dep_hydrolase_composite"/>
</dbReference>
<dbReference type="KEGG" id="lrz:BJI69_09825"/>
<evidence type="ECO:0000313" key="3">
    <source>
        <dbReference type="EMBL" id="APG04166.1"/>
    </source>
</evidence>
<dbReference type="InterPro" id="IPR057744">
    <property type="entry name" value="OTAase-like"/>
</dbReference>
<sequence>MAKRVGWGRAVALAACIAVTGASLAAESSSTPRPVDHPWLLKGDRVFDARSEQTHPGWVVLVQGDKILAVGPAKDVTPPAGTQTIDLAGMTILPGLIDAHSHIFLHPYNETSWNDQVLKETLAFRTVEAVKHANDTLMAGFTALRDLGTEGAGYADVDVQRAIDKGVIPGPHLFVATRATIAAHCYGPGPLGFRDDVDLPQGGIPVSGTAQMLDAVRDQAAHGADWIKLYADYHCGKAKGSMPTFTEDELKTAVDAAHGMGLPVAVHSTTAEGMRRSIMAGVDTIEHGYDGTPEVFALMKQHGVAYMPTLEASAATSEYFGGWKPGDAPTESMQKAAHAFKLAMDAGVTIGNGSDVGVFTHGDNYKELAWMVRDGMSPARALLAATAVDANVLRQQDHIGQLKAGLDADVIAVPGDPTQDIGAIAHVAFVMKGGVIYKAPSTSAAQ</sequence>
<evidence type="ECO:0000259" key="2">
    <source>
        <dbReference type="Pfam" id="PF01979"/>
    </source>
</evidence>
<dbReference type="RefSeq" id="WP_052767218.1">
    <property type="nucleotide sequence ID" value="NZ_CP017480.1"/>
</dbReference>
<dbReference type="Gene3D" id="3.20.20.140">
    <property type="entry name" value="Metal-dependent hydrolases"/>
    <property type="match status" value="1"/>
</dbReference>
<protein>
    <submittedName>
        <fullName evidence="3">Amidohydrolase</fullName>
    </submittedName>
</protein>
<name>A0A1L3ESY4_9GAMM</name>
<dbReference type="Gene3D" id="2.30.40.10">
    <property type="entry name" value="Urease, subunit C, domain 1"/>
    <property type="match status" value="1"/>
</dbReference>
<dbReference type="SUPFAM" id="SSF51338">
    <property type="entry name" value="Composite domain of metallo-dependent hydrolases"/>
    <property type="match status" value="1"/>
</dbReference>
<evidence type="ECO:0000313" key="4">
    <source>
        <dbReference type="Proteomes" id="UP000182987"/>
    </source>
</evidence>
<dbReference type="PANTHER" id="PTHR43135:SF3">
    <property type="entry name" value="ALPHA-D-RIBOSE 1-METHYLPHOSPHONATE 5-TRIPHOSPHATE DIPHOSPHATASE"/>
    <property type="match status" value="1"/>
</dbReference>
<dbReference type="EMBL" id="CP017480">
    <property type="protein sequence ID" value="APG04166.1"/>
    <property type="molecule type" value="Genomic_DNA"/>
</dbReference>
<feature type="chain" id="PRO_5009853194" evidence="1">
    <location>
        <begin position="26"/>
        <end position="446"/>
    </location>
</feature>
<dbReference type="InterPro" id="IPR006680">
    <property type="entry name" value="Amidohydro-rel"/>
</dbReference>
<dbReference type="STRING" id="1440763.BJI69_09825"/>
<dbReference type="OrthoDB" id="9782972at2"/>
<gene>
    <name evidence="3" type="ORF">BJI69_09825</name>
</gene>
<dbReference type="SUPFAM" id="SSF51556">
    <property type="entry name" value="Metallo-dependent hydrolases"/>
    <property type="match status" value="1"/>
</dbReference>
<proteinExistence type="predicted"/>
<dbReference type="CDD" id="cd01299">
    <property type="entry name" value="Met_dep_hydrolase_A"/>
    <property type="match status" value="1"/>
</dbReference>
<reference evidence="4" key="1">
    <citation type="submission" date="2016-09" db="EMBL/GenBank/DDBJ databases">
        <authorList>
            <person name="Lysoe E."/>
        </authorList>
    </citation>
    <scope>NUCLEOTIDE SEQUENCE [LARGE SCALE GENOMIC DNA]</scope>
    <source>
        <strain evidence="4">LJ96T</strain>
    </source>
</reference>
<dbReference type="InterPro" id="IPR051781">
    <property type="entry name" value="Metallo-dep_Hydrolase"/>
</dbReference>
<keyword evidence="1" id="KW-0732">Signal</keyword>
<keyword evidence="4" id="KW-1185">Reference proteome</keyword>
<dbReference type="InterPro" id="IPR032466">
    <property type="entry name" value="Metal_Hydrolase"/>
</dbReference>
<dbReference type="Pfam" id="PF01979">
    <property type="entry name" value="Amidohydro_1"/>
    <property type="match status" value="1"/>
</dbReference>
<feature type="signal peptide" evidence="1">
    <location>
        <begin position="1"/>
        <end position="25"/>
    </location>
</feature>
<dbReference type="Proteomes" id="UP000182987">
    <property type="component" value="Chromosome"/>
</dbReference>
<accession>A0A1L3ESY4</accession>
<dbReference type="GO" id="GO:0016810">
    <property type="term" value="F:hydrolase activity, acting on carbon-nitrogen (but not peptide) bonds"/>
    <property type="evidence" value="ECO:0007669"/>
    <property type="project" value="InterPro"/>
</dbReference>
<dbReference type="PANTHER" id="PTHR43135">
    <property type="entry name" value="ALPHA-D-RIBOSE 1-METHYLPHOSPHONATE 5-TRIPHOSPHATE DIPHOSPHATASE"/>
    <property type="match status" value="1"/>
</dbReference>
<evidence type="ECO:0000256" key="1">
    <source>
        <dbReference type="SAM" id="SignalP"/>
    </source>
</evidence>
<feature type="domain" description="Amidohydrolase-related" evidence="2">
    <location>
        <begin position="91"/>
        <end position="436"/>
    </location>
</feature>
<dbReference type="AlphaFoldDB" id="A0A1L3ESY4"/>